<feature type="domain" description="Peptidase M11 gametolysin" evidence="3">
    <location>
        <begin position="271"/>
        <end position="560"/>
    </location>
</feature>
<keyword evidence="5" id="KW-1185">Reference proteome</keyword>
<feature type="compositionally biased region" description="Pro residues" evidence="1">
    <location>
        <begin position="191"/>
        <end position="212"/>
    </location>
</feature>
<dbReference type="Proteomes" id="UP000747399">
    <property type="component" value="Unassembled WGS sequence"/>
</dbReference>
<feature type="compositionally biased region" description="Pro residues" evidence="1">
    <location>
        <begin position="221"/>
        <end position="253"/>
    </location>
</feature>
<dbReference type="InterPro" id="IPR008752">
    <property type="entry name" value="Peptidase_M11"/>
</dbReference>
<dbReference type="Pfam" id="PF05548">
    <property type="entry name" value="Peptidase_M11"/>
    <property type="match status" value="1"/>
</dbReference>
<proteinExistence type="predicted"/>
<name>A0A8J4AXH7_9CHLO</name>
<protein>
    <recommendedName>
        <fullName evidence="3">Peptidase M11 gametolysin domain-containing protein</fullName>
    </recommendedName>
</protein>
<evidence type="ECO:0000256" key="1">
    <source>
        <dbReference type="SAM" id="MobiDB-lite"/>
    </source>
</evidence>
<gene>
    <name evidence="4" type="ORF">Vafri_6185</name>
</gene>
<dbReference type="PRINTS" id="PR01217">
    <property type="entry name" value="PRICHEXTENSN"/>
</dbReference>
<feature type="chain" id="PRO_5035324809" description="Peptidase M11 gametolysin domain-containing protein" evidence="2">
    <location>
        <begin position="31"/>
        <end position="656"/>
    </location>
</feature>
<evidence type="ECO:0000256" key="2">
    <source>
        <dbReference type="SAM" id="SignalP"/>
    </source>
</evidence>
<feature type="signal peptide" evidence="2">
    <location>
        <begin position="1"/>
        <end position="30"/>
    </location>
</feature>
<evidence type="ECO:0000259" key="3">
    <source>
        <dbReference type="Pfam" id="PF05548"/>
    </source>
</evidence>
<keyword evidence="2" id="KW-0732">Signal</keyword>
<dbReference type="AlphaFoldDB" id="A0A8J4AXH7"/>
<evidence type="ECO:0000313" key="4">
    <source>
        <dbReference type="EMBL" id="GIL49883.1"/>
    </source>
</evidence>
<evidence type="ECO:0000313" key="5">
    <source>
        <dbReference type="Proteomes" id="UP000747399"/>
    </source>
</evidence>
<accession>A0A8J4AXH7</accession>
<reference evidence="4" key="1">
    <citation type="journal article" date="2021" name="Proc. Natl. Acad. Sci. U.S.A.">
        <title>Three genomes in the algal genus Volvox reveal the fate of a haploid sex-determining region after a transition to homothallism.</title>
        <authorList>
            <person name="Yamamoto K."/>
            <person name="Hamaji T."/>
            <person name="Kawai-Toyooka H."/>
            <person name="Matsuzaki R."/>
            <person name="Takahashi F."/>
            <person name="Nishimura Y."/>
            <person name="Kawachi M."/>
            <person name="Noguchi H."/>
            <person name="Minakuchi Y."/>
            <person name="Umen J.G."/>
            <person name="Toyoda A."/>
            <person name="Nozaki H."/>
        </authorList>
    </citation>
    <scope>NUCLEOTIDE SEQUENCE</scope>
    <source>
        <strain evidence="4">NIES-3780</strain>
    </source>
</reference>
<feature type="compositionally biased region" description="Pro residues" evidence="1">
    <location>
        <begin position="128"/>
        <end position="162"/>
    </location>
</feature>
<sequence>MMMTATASQIPSFSVRLLVFFVLAVGSCRGGGAGQATRRVAAVGERRLLVGSVGFPRQLADAREERRRRMVPSAPNTVVKLLPSPPPPPSSLSLSSTSRKRQLPPQPQPQPSRPLSRATKSEKLRPTQPAPPNAPDIPPPYSPPIAQPMVPSPNAPRRPPPFSRARPIGAAILKDSSLPPPPSSPSLSSPFPAPPLLHSPPFPPPPLPPTSWPTPSQRLSMPPPPPPPIRSSSLPSPPSPPPPHPLMPPPPPMAEAGLRSEVKKFSPLVALVSVCGISPPPGIGSNYLRRLFLGAPGAFEPTIQSVMSSLSQGRVAQPWSNIFIAPEVIDIPCGGTGTRGTWTSAECTRTTIYSFSEFVSGEARRRWGVKTTADPYDRIILMLPQGTSCTESWGAIGCYPDFAGHDISSCPVVIDAMMAPTTFILDSLAHEMGHNLGLMHSKREGSTDEYGDETCLMGSGRGTCYNAPNMAFLRWAVPLMTLGSRQLPRGIWTPFVLPALASSFRNHLLIYPEWLTGPMGDPASGALYVSYRVPVGCDEGLDTAYAGGVQIHSYVNTGGSGWRNNTLYLGSSFLGQMWPSLGSVTSPRVISPPSLLLALRVVTRSPFTDSNPWVKLELCRYDKARETGTLLCSNGLDDDCDGLADQDDTDCDIPGE</sequence>
<feature type="region of interest" description="Disordered" evidence="1">
    <location>
        <begin position="64"/>
        <end position="256"/>
    </location>
</feature>
<dbReference type="SUPFAM" id="SSF55486">
    <property type="entry name" value="Metalloproteases ('zincins'), catalytic domain"/>
    <property type="match status" value="1"/>
</dbReference>
<organism evidence="4 5">
    <name type="scientific">Volvox africanus</name>
    <dbReference type="NCBI Taxonomy" id="51714"/>
    <lineage>
        <taxon>Eukaryota</taxon>
        <taxon>Viridiplantae</taxon>
        <taxon>Chlorophyta</taxon>
        <taxon>core chlorophytes</taxon>
        <taxon>Chlorophyceae</taxon>
        <taxon>CS clade</taxon>
        <taxon>Chlamydomonadales</taxon>
        <taxon>Volvocaceae</taxon>
        <taxon>Volvox</taxon>
    </lineage>
</organism>
<comment type="caution">
    <text evidence="4">The sequence shown here is derived from an EMBL/GenBank/DDBJ whole genome shotgun (WGS) entry which is preliminary data.</text>
</comment>
<dbReference type="EMBL" id="BNCO01000008">
    <property type="protein sequence ID" value="GIL49883.1"/>
    <property type="molecule type" value="Genomic_DNA"/>
</dbReference>